<keyword evidence="1" id="KW-0812">Transmembrane</keyword>
<proteinExistence type="predicted"/>
<feature type="transmembrane region" description="Helical" evidence="1">
    <location>
        <begin position="28"/>
        <end position="45"/>
    </location>
</feature>
<organism evidence="2 3">
    <name type="scientific">Halomonas tibetensis</name>
    <dbReference type="NCBI Taxonomy" id="2259590"/>
    <lineage>
        <taxon>Bacteria</taxon>
        <taxon>Pseudomonadati</taxon>
        <taxon>Pseudomonadota</taxon>
        <taxon>Gammaproteobacteria</taxon>
        <taxon>Oceanospirillales</taxon>
        <taxon>Halomonadaceae</taxon>
        <taxon>Halomonas</taxon>
    </lineage>
</organism>
<gene>
    <name evidence="2" type="ORF">ACFODV_09915</name>
</gene>
<comment type="caution">
    <text evidence="2">The sequence shown here is derived from an EMBL/GenBank/DDBJ whole genome shotgun (WGS) entry which is preliminary data.</text>
</comment>
<dbReference type="RefSeq" id="WP_379758391.1">
    <property type="nucleotide sequence ID" value="NZ_JBHRSQ010000012.1"/>
</dbReference>
<sequence>MGVKSFAGGVIGLGVVLGVTGWRAWNPVAFVGLALVVVGVVVLATRHRGPSTGD</sequence>
<keyword evidence="1" id="KW-1133">Transmembrane helix</keyword>
<protein>
    <submittedName>
        <fullName evidence="2">Uncharacterized protein</fullName>
    </submittedName>
</protein>
<evidence type="ECO:0000313" key="2">
    <source>
        <dbReference type="EMBL" id="MFC2992344.1"/>
    </source>
</evidence>
<dbReference type="EMBL" id="JBHRSQ010000012">
    <property type="protein sequence ID" value="MFC2992344.1"/>
    <property type="molecule type" value="Genomic_DNA"/>
</dbReference>
<dbReference type="Proteomes" id="UP001595386">
    <property type="component" value="Unassembled WGS sequence"/>
</dbReference>
<keyword evidence="3" id="KW-1185">Reference proteome</keyword>
<evidence type="ECO:0000313" key="3">
    <source>
        <dbReference type="Proteomes" id="UP001595386"/>
    </source>
</evidence>
<accession>A0ABV7B6E4</accession>
<evidence type="ECO:0000256" key="1">
    <source>
        <dbReference type="SAM" id="Phobius"/>
    </source>
</evidence>
<reference evidence="3" key="1">
    <citation type="journal article" date="2019" name="Int. J. Syst. Evol. Microbiol.">
        <title>The Global Catalogue of Microorganisms (GCM) 10K type strain sequencing project: providing services to taxonomists for standard genome sequencing and annotation.</title>
        <authorList>
            <consortium name="The Broad Institute Genomics Platform"/>
            <consortium name="The Broad Institute Genome Sequencing Center for Infectious Disease"/>
            <person name="Wu L."/>
            <person name="Ma J."/>
        </authorList>
    </citation>
    <scope>NUCLEOTIDE SEQUENCE [LARGE SCALE GENOMIC DNA]</scope>
    <source>
        <strain evidence="3">KCTC 52660</strain>
    </source>
</reference>
<name>A0ABV7B6E4_9GAMM</name>
<keyword evidence="1" id="KW-0472">Membrane</keyword>